<accession>A0A7J7JMV4</accession>
<evidence type="ECO:0000313" key="5">
    <source>
        <dbReference type="Proteomes" id="UP000593567"/>
    </source>
</evidence>
<keyword evidence="2" id="KW-0812">Transmembrane</keyword>
<feature type="compositionally biased region" description="Low complexity" evidence="1">
    <location>
        <begin position="297"/>
        <end position="312"/>
    </location>
</feature>
<comment type="caution">
    <text evidence="4">The sequence shown here is derived from an EMBL/GenBank/DDBJ whole genome shotgun (WGS) entry which is preliminary data.</text>
</comment>
<feature type="signal peptide" evidence="3">
    <location>
        <begin position="1"/>
        <end position="32"/>
    </location>
</feature>
<reference evidence="4" key="1">
    <citation type="submission" date="2020-06" db="EMBL/GenBank/DDBJ databases">
        <title>Draft genome of Bugula neritina, a colonial animal packing powerful symbionts and potential medicines.</title>
        <authorList>
            <person name="Rayko M."/>
        </authorList>
    </citation>
    <scope>NUCLEOTIDE SEQUENCE [LARGE SCALE GENOMIC DNA]</scope>
    <source>
        <strain evidence="4">Kwan_BN1</strain>
    </source>
</reference>
<feature type="compositionally biased region" description="Polar residues" evidence="1">
    <location>
        <begin position="362"/>
        <end position="408"/>
    </location>
</feature>
<feature type="transmembrane region" description="Helical" evidence="2">
    <location>
        <begin position="201"/>
        <end position="223"/>
    </location>
</feature>
<feature type="chain" id="PRO_5029737686" evidence="3">
    <location>
        <begin position="33"/>
        <end position="497"/>
    </location>
</feature>
<proteinExistence type="predicted"/>
<evidence type="ECO:0000313" key="4">
    <source>
        <dbReference type="EMBL" id="KAF6027415.1"/>
    </source>
</evidence>
<evidence type="ECO:0000256" key="3">
    <source>
        <dbReference type="SAM" id="SignalP"/>
    </source>
</evidence>
<dbReference type="AlphaFoldDB" id="A0A7J7JMV4"/>
<feature type="compositionally biased region" description="Basic and acidic residues" evidence="1">
    <location>
        <begin position="264"/>
        <end position="273"/>
    </location>
</feature>
<keyword evidence="2" id="KW-1133">Transmembrane helix</keyword>
<evidence type="ECO:0000256" key="1">
    <source>
        <dbReference type="SAM" id="MobiDB-lite"/>
    </source>
</evidence>
<keyword evidence="2" id="KW-0472">Membrane</keyword>
<keyword evidence="5" id="KW-1185">Reference proteome</keyword>
<organism evidence="4 5">
    <name type="scientific">Bugula neritina</name>
    <name type="common">Brown bryozoan</name>
    <name type="synonym">Sertularia neritina</name>
    <dbReference type="NCBI Taxonomy" id="10212"/>
    <lineage>
        <taxon>Eukaryota</taxon>
        <taxon>Metazoa</taxon>
        <taxon>Spiralia</taxon>
        <taxon>Lophotrochozoa</taxon>
        <taxon>Bryozoa</taxon>
        <taxon>Gymnolaemata</taxon>
        <taxon>Cheilostomatida</taxon>
        <taxon>Flustrina</taxon>
        <taxon>Buguloidea</taxon>
        <taxon>Bugulidae</taxon>
        <taxon>Bugula</taxon>
    </lineage>
</organism>
<protein>
    <submittedName>
        <fullName evidence="4">Uncharacterized protein</fullName>
    </submittedName>
</protein>
<dbReference type="Proteomes" id="UP000593567">
    <property type="component" value="Unassembled WGS sequence"/>
</dbReference>
<sequence>MVSTTLSVDSRWKSSITIGLLLISLQLFLVRAETYPNCDCQSENCTTVNLTNHGSTTYSSQNTTMSLPTVFYCNSSRNIMCCTKKNETHHLGCKIEPQLETVSECRVVNDTCVNSTTTLPSALCNETYVYNNACVRSCPCGYEQNSSKCVAISMPTTSVDQTTSAFSSPTTTPTKDPCNTLLFKIYEVTGDGKCIPFIPNFYLLVVIPPAGAVLIVVIILVVCCKRCRRRNPEVTNSPPGKEELGGKGSSRFLRSPLKNLSKRRPTELNDYKRSKGTVQGVHVSPADDYGVVDSTHPLQPLQPLQPIQPQPDDQYLENYENVELQDPATQEVYENVSTPPTVDEQEIYENNEVVSPRRPTESEMQTPGNRESQQVYLPMDGSNQQPSYLPMTENSPATTSDTNQTGHGYTNAPVASGLQHTIKLLQAAANYNKSPAVAERESCEEEYTYAGTMDQLVGNDDRQAYDDQQQAYDDVGQQNNYSDCEENIYQNVQDARR</sequence>
<dbReference type="EMBL" id="VXIV02002096">
    <property type="protein sequence ID" value="KAF6027415.1"/>
    <property type="molecule type" value="Genomic_DNA"/>
</dbReference>
<keyword evidence="3" id="KW-0732">Signal</keyword>
<name>A0A7J7JMV4_BUGNE</name>
<feature type="region of interest" description="Disordered" evidence="1">
    <location>
        <begin position="233"/>
        <end position="312"/>
    </location>
</feature>
<evidence type="ECO:0000256" key="2">
    <source>
        <dbReference type="SAM" id="Phobius"/>
    </source>
</evidence>
<gene>
    <name evidence="4" type="ORF">EB796_014276</name>
</gene>
<feature type="region of interest" description="Disordered" evidence="1">
    <location>
        <begin position="347"/>
        <end position="411"/>
    </location>
</feature>